<evidence type="ECO:0000256" key="5">
    <source>
        <dbReference type="PIRNR" id="PIRNR025007"/>
    </source>
</evidence>
<name>W6MSS9_9ASCO</name>
<sequence length="849" mass="97732">MTQRIGDHENPDLPMAGVNSSLIQYSLNSENYLDQLVPLMKTALKSGTLEDFINELDDTTRIREEELQSLSFKSADDILASVESISKVQDRSADIQQHLQSVSQRLSSTGLELSEKKKILVSYKKLHSKINETTYILNSCLEVLDRTNKIVDLIKQENYYNALKKLEDLSNVHLPEIENFEFTKRIFNSIPSLRNLIQESSFSSLSNWLKNDIEKNWPHIGRALFENMIELNDDWKRQKADDPSLKTYRINSSIERCLRSEVFKSFDPLRNRSVKIDLTPVYNAIIVFQTLEESEKLRDDYNKEWNLKRERLLSQIPMDDINANGYGKQSVQSAFKNSKALTIFLQQLAGFLIMDKVVNSSTEYQLRTRQSTLDMYDSLVTKLVPILLNHVRSLTTEETLIDAKESLGIFIQILEDYDYEVSSLYKVLVTVFRSFVSIKTKEFEREYGRLTNEDNLMPVHVDSERFYRNVVAVCYYPFKYNEVPKTLPFSTIYPTTCVELRKLIKNIYVFLDKYYSDINSEVLVIIESALDDTLVNVILKDLKTKVNSTIREELSQSLINMEFFMNSVHEIEAQLNYSDESFLANVRTSSASTTGALIKLKSHKAFQEIRKETEDNLFALVDTKVNDLMDFAEWDWDTKQLNTNPTDFVQDIGQFLQMMFASTFSNLPHNIKSLLLIRTFDLLADHFMTFLKESPFYTAEAIANFDRDVTYIESIINSLNDAEEPEIAQNEEATSSVSLQSMFMGLRQLINLLREGDLDGFKEDSIRMRKFNTIKPDEAILFMKKLDTFQETHLNSLPSSPQPDSGSGTNHVKGHGNGHGSISTLQSVTGSGRFKLNYRAFSKNKEIQS</sequence>
<dbReference type="HOGENOM" id="CLU_009437_1_0_1"/>
<comment type="function">
    <text evidence="5">Component of the exocyst complex involved in the docking of exocytic vesicles with fusion sites on the plasma membrane.</text>
</comment>
<dbReference type="GO" id="GO:0006886">
    <property type="term" value="P:intracellular protein transport"/>
    <property type="evidence" value="ECO:0007669"/>
    <property type="project" value="InterPro"/>
</dbReference>
<evidence type="ECO:0000256" key="4">
    <source>
        <dbReference type="ARBA" id="ARBA00023054"/>
    </source>
</evidence>
<reference evidence="9" key="1">
    <citation type="submission" date="2013-12" db="EMBL/GenBank/DDBJ databases">
        <authorList>
            <person name="Genoscope - CEA"/>
        </authorList>
    </citation>
    <scope>NUCLEOTIDE SEQUENCE</scope>
    <source>
        <strain evidence="9">CBS 1993</strain>
    </source>
</reference>
<protein>
    <recommendedName>
        <fullName evidence="5">Exocyst complex component SEC15</fullName>
    </recommendedName>
</protein>
<organism evidence="9 10">
    <name type="scientific">Kuraishia capsulata CBS 1993</name>
    <dbReference type="NCBI Taxonomy" id="1382522"/>
    <lineage>
        <taxon>Eukaryota</taxon>
        <taxon>Fungi</taxon>
        <taxon>Dikarya</taxon>
        <taxon>Ascomycota</taxon>
        <taxon>Saccharomycotina</taxon>
        <taxon>Pichiomycetes</taxon>
        <taxon>Pichiales</taxon>
        <taxon>Pichiaceae</taxon>
        <taxon>Kuraishia</taxon>
    </lineage>
</organism>
<dbReference type="AlphaFoldDB" id="W6MSS9"/>
<dbReference type="Pfam" id="PF04091">
    <property type="entry name" value="Sec15_C"/>
    <property type="match status" value="1"/>
</dbReference>
<dbReference type="Proteomes" id="UP000019384">
    <property type="component" value="Unassembled WGS sequence"/>
</dbReference>
<dbReference type="PANTHER" id="PTHR12702:SF0">
    <property type="entry name" value="EXOCYST COMPLEX COMPONENT 6"/>
    <property type="match status" value="1"/>
</dbReference>
<evidence type="ECO:0000259" key="8">
    <source>
        <dbReference type="Pfam" id="PF20651"/>
    </source>
</evidence>
<dbReference type="GO" id="GO:0016020">
    <property type="term" value="C:membrane"/>
    <property type="evidence" value="ECO:0007669"/>
    <property type="project" value="TreeGrafter"/>
</dbReference>
<dbReference type="Gene3D" id="1.20.58.670">
    <property type="entry name" value="Dsl1p vesicle tethering complex, Tip20p subunit, domain D"/>
    <property type="match status" value="1"/>
</dbReference>
<proteinExistence type="inferred from homology"/>
<feature type="domain" description="Exocyst complex component EXOC6/Sec15 N-terminal" evidence="8">
    <location>
        <begin position="56"/>
        <end position="225"/>
    </location>
</feature>
<dbReference type="EMBL" id="HG793131">
    <property type="protein sequence ID" value="CDK29876.1"/>
    <property type="molecule type" value="Genomic_DNA"/>
</dbReference>
<dbReference type="GO" id="GO:0006893">
    <property type="term" value="P:Golgi to plasma membrane transport"/>
    <property type="evidence" value="ECO:0007669"/>
    <property type="project" value="TreeGrafter"/>
</dbReference>
<dbReference type="OrthoDB" id="10267033at2759"/>
<dbReference type="GeneID" id="34523246"/>
<gene>
    <name evidence="9" type="ORF">KUCA_T00005870001</name>
</gene>
<keyword evidence="4" id="KW-0175">Coiled coil</keyword>
<dbReference type="STRING" id="1382522.W6MSS9"/>
<evidence type="ECO:0000259" key="7">
    <source>
        <dbReference type="Pfam" id="PF04091"/>
    </source>
</evidence>
<evidence type="ECO:0000313" key="10">
    <source>
        <dbReference type="Proteomes" id="UP000019384"/>
    </source>
</evidence>
<dbReference type="InterPro" id="IPR007225">
    <property type="entry name" value="EXOC6/Sec15"/>
</dbReference>
<dbReference type="InterPro" id="IPR048359">
    <property type="entry name" value="EXOC6_Sec15_N"/>
</dbReference>
<dbReference type="Pfam" id="PF20651">
    <property type="entry name" value="EXOC6_Sec15_N"/>
    <property type="match status" value="1"/>
</dbReference>
<evidence type="ECO:0000256" key="1">
    <source>
        <dbReference type="ARBA" id="ARBA00007944"/>
    </source>
</evidence>
<reference evidence="9" key="2">
    <citation type="submission" date="2014-02" db="EMBL/GenBank/DDBJ databases">
        <title>Complete DNA sequence of /Kuraishia capsulata/ illustrates novel genomic features among budding yeasts (/Saccharomycotina/).</title>
        <authorList>
            <person name="Morales L."/>
            <person name="Noel B."/>
            <person name="Porcel B."/>
            <person name="Marcet-Houben M."/>
            <person name="Hullo M-F."/>
            <person name="Sacerdot C."/>
            <person name="Tekaia F."/>
            <person name="Leh-Louis V."/>
            <person name="Despons L."/>
            <person name="Khanna V."/>
            <person name="Aury J-M."/>
            <person name="Barbe V."/>
            <person name="Couloux A."/>
            <person name="Labadie K."/>
            <person name="Pelletier E."/>
            <person name="Souciet J-L."/>
            <person name="Boekhout T."/>
            <person name="Gabaldon T."/>
            <person name="Wincker P."/>
            <person name="Dujon B."/>
        </authorList>
    </citation>
    <scope>NUCLEOTIDE SEQUENCE</scope>
    <source>
        <strain evidence="9">CBS 1993</strain>
    </source>
</reference>
<dbReference type="PIRSF" id="PIRSF025007">
    <property type="entry name" value="Sec15"/>
    <property type="match status" value="1"/>
</dbReference>
<evidence type="ECO:0000256" key="3">
    <source>
        <dbReference type="ARBA" id="ARBA00022483"/>
    </source>
</evidence>
<dbReference type="GO" id="GO:0090522">
    <property type="term" value="P:vesicle tethering involved in exocytosis"/>
    <property type="evidence" value="ECO:0007669"/>
    <property type="project" value="UniProtKB-UniRule"/>
</dbReference>
<feature type="domain" description="Exocyst complex subunit EXOC6/Sec15 C-terminal" evidence="7">
    <location>
        <begin position="423"/>
        <end position="785"/>
    </location>
</feature>
<evidence type="ECO:0000313" key="9">
    <source>
        <dbReference type="EMBL" id="CDK29876.1"/>
    </source>
</evidence>
<dbReference type="GO" id="GO:0000145">
    <property type="term" value="C:exocyst"/>
    <property type="evidence" value="ECO:0007669"/>
    <property type="project" value="UniProtKB-UniRule"/>
</dbReference>
<dbReference type="InterPro" id="IPR046361">
    <property type="entry name" value="EXOC6/Sec15_C"/>
</dbReference>
<keyword evidence="10" id="KW-1185">Reference proteome</keyword>
<feature type="region of interest" description="Disordered" evidence="6">
    <location>
        <begin position="793"/>
        <end position="826"/>
    </location>
</feature>
<dbReference type="InterPro" id="IPR042045">
    <property type="entry name" value="EXOC6/Sec15_C_dom1"/>
</dbReference>
<keyword evidence="3 5" id="KW-0268">Exocytosis</keyword>
<dbReference type="PANTHER" id="PTHR12702">
    <property type="entry name" value="SEC15"/>
    <property type="match status" value="1"/>
</dbReference>
<dbReference type="InterPro" id="IPR042044">
    <property type="entry name" value="EXOC6PINT-1/Sec15/Tip20_C_dom2"/>
</dbReference>
<feature type="compositionally biased region" description="Polar residues" evidence="6">
    <location>
        <begin position="793"/>
        <end position="810"/>
    </location>
</feature>
<dbReference type="Gene3D" id="1.10.357.30">
    <property type="entry name" value="Exocyst complex subunit Sec15 C-terminal domain, N-terminal subdomain"/>
    <property type="match status" value="1"/>
</dbReference>
<dbReference type="RefSeq" id="XP_022461858.1">
    <property type="nucleotide sequence ID" value="XM_022603385.1"/>
</dbReference>
<keyword evidence="2 5" id="KW-0813">Transport</keyword>
<comment type="similarity">
    <text evidence="1 5">Belongs to the SEC15 family.</text>
</comment>
<accession>W6MSS9</accession>
<evidence type="ECO:0000256" key="6">
    <source>
        <dbReference type="SAM" id="MobiDB-lite"/>
    </source>
</evidence>
<evidence type="ECO:0000256" key="2">
    <source>
        <dbReference type="ARBA" id="ARBA00022448"/>
    </source>
</evidence>